<dbReference type="EMBL" id="FUXM01000022">
    <property type="protein sequence ID" value="SKA08078.1"/>
    <property type="molecule type" value="Genomic_DNA"/>
</dbReference>
<comment type="subcellular location">
    <subcellularLocation>
        <location evidence="6">Cytoplasm</location>
    </subcellularLocation>
</comment>
<reference evidence="8" key="1">
    <citation type="submission" date="2017-02" db="EMBL/GenBank/DDBJ databases">
        <authorList>
            <person name="Varghese N."/>
            <person name="Submissions S."/>
        </authorList>
    </citation>
    <scope>NUCLEOTIDE SEQUENCE [LARGE SCALE GENOMIC DNA]</scope>
    <source>
        <strain evidence="8">DSM 16521</strain>
    </source>
</reference>
<evidence type="ECO:0000256" key="5">
    <source>
        <dbReference type="ARBA" id="ARBA00022884"/>
    </source>
</evidence>
<sequence>MLVLSRKAGESLVLGEGIEVKVVEIKGDRVKLAISAPREIGVWRKEVYEAIVVTNREAQGVNLESLAEMQKILK</sequence>
<keyword evidence="1 6" id="KW-0963">Cytoplasm</keyword>
<dbReference type="NCBIfam" id="TIGR00202">
    <property type="entry name" value="csrA"/>
    <property type="match status" value="1"/>
</dbReference>
<comment type="subunit">
    <text evidence="6">Homodimer; the beta-strands of each monomer intercalate to form a hydrophobic core, while the alpha-helices form wings that extend away from the core.</text>
</comment>
<dbReference type="Pfam" id="PF02599">
    <property type="entry name" value="CsrA"/>
    <property type="match status" value="1"/>
</dbReference>
<dbReference type="PANTHER" id="PTHR34984:SF1">
    <property type="entry name" value="CARBON STORAGE REGULATOR"/>
    <property type="match status" value="1"/>
</dbReference>
<dbReference type="AlphaFoldDB" id="A0A1T4QXL9"/>
<evidence type="ECO:0000256" key="2">
    <source>
        <dbReference type="ARBA" id="ARBA00022491"/>
    </source>
</evidence>
<evidence type="ECO:0000256" key="6">
    <source>
        <dbReference type="HAMAP-Rule" id="MF_00167"/>
    </source>
</evidence>
<dbReference type="HAMAP" id="MF_00167">
    <property type="entry name" value="CsrA"/>
    <property type="match status" value="1"/>
</dbReference>
<evidence type="ECO:0000256" key="4">
    <source>
        <dbReference type="ARBA" id="ARBA00022845"/>
    </source>
</evidence>
<dbReference type="GO" id="GO:0006402">
    <property type="term" value="P:mRNA catabolic process"/>
    <property type="evidence" value="ECO:0007669"/>
    <property type="project" value="InterPro"/>
</dbReference>
<comment type="function">
    <text evidence="6">A translational regulator that binds mRNA to regulate translation initiation and/or mRNA stability. Usually binds in the 5'-UTR at or near the Shine-Dalgarno sequence preventing ribosome-binding, thus repressing translation. Its main target seems to be the major flagellin gene, while its function is anatagonized by FliW.</text>
</comment>
<dbReference type="OrthoDB" id="9809061at2"/>
<evidence type="ECO:0000313" key="7">
    <source>
        <dbReference type="EMBL" id="SKA08078.1"/>
    </source>
</evidence>
<dbReference type="RefSeq" id="WP_078665876.1">
    <property type="nucleotide sequence ID" value="NZ_FUXM01000022.1"/>
</dbReference>
<keyword evidence="3 6" id="KW-1005">Bacterial flagellum biogenesis</keyword>
<evidence type="ECO:0000313" key="8">
    <source>
        <dbReference type="Proteomes" id="UP000189933"/>
    </source>
</evidence>
<evidence type="ECO:0000256" key="3">
    <source>
        <dbReference type="ARBA" id="ARBA00022795"/>
    </source>
</evidence>
<accession>A0A1T4QXL9</accession>
<dbReference type="GO" id="GO:0005829">
    <property type="term" value="C:cytosol"/>
    <property type="evidence" value="ECO:0007669"/>
    <property type="project" value="TreeGrafter"/>
</dbReference>
<keyword evidence="2 6" id="KW-0678">Repressor</keyword>
<keyword evidence="4 6" id="KW-0810">Translation regulation</keyword>
<dbReference type="Proteomes" id="UP000189933">
    <property type="component" value="Unassembled WGS sequence"/>
</dbReference>
<dbReference type="Gene3D" id="2.60.40.4380">
    <property type="entry name" value="Translational regulator CsrA"/>
    <property type="match status" value="1"/>
</dbReference>
<keyword evidence="8" id="KW-1185">Reference proteome</keyword>
<organism evidence="7 8">
    <name type="scientific">Carboxydocella sporoproducens DSM 16521</name>
    <dbReference type="NCBI Taxonomy" id="1121270"/>
    <lineage>
        <taxon>Bacteria</taxon>
        <taxon>Bacillati</taxon>
        <taxon>Bacillota</taxon>
        <taxon>Clostridia</taxon>
        <taxon>Eubacteriales</taxon>
        <taxon>Clostridiales Family XVI. Incertae Sedis</taxon>
        <taxon>Carboxydocella</taxon>
    </lineage>
</organism>
<dbReference type="GO" id="GO:0044781">
    <property type="term" value="P:bacterial-type flagellum organization"/>
    <property type="evidence" value="ECO:0007669"/>
    <property type="project" value="UniProtKB-KW"/>
</dbReference>
<comment type="similarity">
    <text evidence="6">Belongs to the CsrA/RsmA family.</text>
</comment>
<dbReference type="NCBIfam" id="NF002469">
    <property type="entry name" value="PRK01712.1"/>
    <property type="match status" value="1"/>
</dbReference>
<dbReference type="GO" id="GO:1902208">
    <property type="term" value="P:regulation of bacterial-type flagellum assembly"/>
    <property type="evidence" value="ECO:0007669"/>
    <property type="project" value="UniProtKB-UniRule"/>
</dbReference>
<gene>
    <name evidence="6" type="primary">csrA</name>
    <name evidence="7" type="ORF">SAMN02745885_01839</name>
</gene>
<name>A0A1T4QXL9_9FIRM</name>
<dbReference type="FunFam" id="2.60.40.4380:FF:000002">
    <property type="entry name" value="Translational regulator CsrA"/>
    <property type="match status" value="1"/>
</dbReference>
<dbReference type="InterPro" id="IPR003751">
    <property type="entry name" value="CsrA"/>
</dbReference>
<dbReference type="GO" id="GO:0045947">
    <property type="term" value="P:negative regulation of translational initiation"/>
    <property type="evidence" value="ECO:0007669"/>
    <property type="project" value="UniProtKB-UniRule"/>
</dbReference>
<evidence type="ECO:0000256" key="1">
    <source>
        <dbReference type="ARBA" id="ARBA00022490"/>
    </source>
</evidence>
<dbReference type="PANTHER" id="PTHR34984">
    <property type="entry name" value="CARBON STORAGE REGULATOR"/>
    <property type="match status" value="1"/>
</dbReference>
<dbReference type="InterPro" id="IPR036107">
    <property type="entry name" value="CsrA_sf"/>
</dbReference>
<proteinExistence type="inferred from homology"/>
<keyword evidence="5 6" id="KW-0694">RNA-binding</keyword>
<dbReference type="GO" id="GO:0006109">
    <property type="term" value="P:regulation of carbohydrate metabolic process"/>
    <property type="evidence" value="ECO:0007669"/>
    <property type="project" value="InterPro"/>
</dbReference>
<dbReference type="SUPFAM" id="SSF117130">
    <property type="entry name" value="CsrA-like"/>
    <property type="match status" value="1"/>
</dbReference>
<dbReference type="GO" id="GO:0048027">
    <property type="term" value="F:mRNA 5'-UTR binding"/>
    <property type="evidence" value="ECO:0007669"/>
    <property type="project" value="UniProtKB-UniRule"/>
</dbReference>
<protein>
    <recommendedName>
        <fullName evidence="6">Translational regulator CsrA</fullName>
    </recommendedName>
</protein>